<dbReference type="SUPFAM" id="SSF53098">
    <property type="entry name" value="Ribonuclease H-like"/>
    <property type="match status" value="1"/>
</dbReference>
<feature type="domain" description="Integrase catalytic" evidence="1">
    <location>
        <begin position="124"/>
        <end position="286"/>
    </location>
</feature>
<dbReference type="EMBL" id="MHWE01000006">
    <property type="protein sequence ID" value="OHB04443.1"/>
    <property type="molecule type" value="Genomic_DNA"/>
</dbReference>
<evidence type="ECO:0000313" key="3">
    <source>
        <dbReference type="Proteomes" id="UP000176800"/>
    </source>
</evidence>
<evidence type="ECO:0000259" key="1">
    <source>
        <dbReference type="PROSITE" id="PS50994"/>
    </source>
</evidence>
<dbReference type="Gene3D" id="3.30.420.10">
    <property type="entry name" value="Ribonuclease H-like superfamily/Ribonuclease H"/>
    <property type="match status" value="1"/>
</dbReference>
<evidence type="ECO:0000313" key="2">
    <source>
        <dbReference type="EMBL" id="OHB04443.1"/>
    </source>
</evidence>
<dbReference type="InterPro" id="IPR036397">
    <property type="entry name" value="RNaseH_sf"/>
</dbReference>
<dbReference type="PROSITE" id="PS50994">
    <property type="entry name" value="INTEGRASE"/>
    <property type="match status" value="1"/>
</dbReference>
<dbReference type="InterPro" id="IPR012337">
    <property type="entry name" value="RNaseH-like_sf"/>
</dbReference>
<dbReference type="Proteomes" id="UP000176800">
    <property type="component" value="Unassembled WGS sequence"/>
</dbReference>
<dbReference type="SUPFAM" id="SSF46689">
    <property type="entry name" value="Homeodomain-like"/>
    <property type="match status" value="1"/>
</dbReference>
<proteinExistence type="predicted"/>
<name>A0A1G2U4M2_9BACT</name>
<dbReference type="GO" id="GO:0003676">
    <property type="term" value="F:nucleic acid binding"/>
    <property type="evidence" value="ECO:0007669"/>
    <property type="project" value="InterPro"/>
</dbReference>
<comment type="caution">
    <text evidence="2">The sequence shown here is derived from an EMBL/GenBank/DDBJ whole genome shotgun (WGS) entry which is preliminary data.</text>
</comment>
<sequence length="287" mass="33763">MPKVRRDAVNLVKYRGWSMRKVSLRYGVEPSTVSRWCKKDYCGGFRIILTESSAPKTHPNALSREIINKIIEKRVGRRRCGQVIHRELLREDVKVSLSSVHRTLDRLNLLKKKSPWKRPHDWTPRPEPAFAGALLEVDTVHIHAPDGSRIYVYTLIDLFSRWAYAEIGKNLLARSAAHFVLKAQEKAFFKFQMIQTDHGSEFSTRFSHILKSKDMNHRHSRVRQKDDQAHIERFNRTIQEECLDRTTHTIADFKKALKDYLPYYNNKRLHMGINYQTPLEVLQRCWG</sequence>
<dbReference type="Pfam" id="PF00665">
    <property type="entry name" value="rve"/>
    <property type="match status" value="1"/>
</dbReference>
<dbReference type="PANTHER" id="PTHR47515">
    <property type="entry name" value="LOW CALCIUM RESPONSE LOCUS PROTEIN T"/>
    <property type="match status" value="1"/>
</dbReference>
<dbReference type="AlphaFoldDB" id="A0A1G2U4M2"/>
<dbReference type="PANTHER" id="PTHR47515:SF2">
    <property type="entry name" value="INTEGRASE CORE DOMAIN PROTEIN"/>
    <property type="match status" value="1"/>
</dbReference>
<dbReference type="Pfam" id="PF13333">
    <property type="entry name" value="rve_2"/>
    <property type="match status" value="1"/>
</dbReference>
<gene>
    <name evidence="2" type="ORF">A3B14_03330</name>
</gene>
<dbReference type="GO" id="GO:0015074">
    <property type="term" value="P:DNA integration"/>
    <property type="evidence" value="ECO:0007669"/>
    <property type="project" value="InterPro"/>
</dbReference>
<dbReference type="InterPro" id="IPR001584">
    <property type="entry name" value="Integrase_cat-core"/>
</dbReference>
<organism evidence="2 3">
    <name type="scientific">Candidatus Zambryskibacteria bacterium RIFCSPLOWO2_01_FULL_45_21</name>
    <dbReference type="NCBI Taxonomy" id="1802761"/>
    <lineage>
        <taxon>Bacteria</taxon>
        <taxon>Candidatus Zambryskiibacteriota</taxon>
    </lineage>
</organism>
<protein>
    <recommendedName>
        <fullName evidence="1">Integrase catalytic domain-containing protein</fullName>
    </recommendedName>
</protein>
<reference evidence="2 3" key="1">
    <citation type="journal article" date="2016" name="Nat. Commun.">
        <title>Thousands of microbial genomes shed light on interconnected biogeochemical processes in an aquifer system.</title>
        <authorList>
            <person name="Anantharaman K."/>
            <person name="Brown C.T."/>
            <person name="Hug L.A."/>
            <person name="Sharon I."/>
            <person name="Castelle C.J."/>
            <person name="Probst A.J."/>
            <person name="Thomas B.C."/>
            <person name="Singh A."/>
            <person name="Wilkins M.J."/>
            <person name="Karaoz U."/>
            <person name="Brodie E.L."/>
            <person name="Williams K.H."/>
            <person name="Hubbard S.S."/>
            <person name="Banfield J.F."/>
        </authorList>
    </citation>
    <scope>NUCLEOTIDE SEQUENCE [LARGE SCALE GENOMIC DNA]</scope>
</reference>
<accession>A0A1G2U4M2</accession>
<dbReference type="InterPro" id="IPR009057">
    <property type="entry name" value="Homeodomain-like_sf"/>
</dbReference>